<evidence type="ECO:0000313" key="3">
    <source>
        <dbReference type="Proteomes" id="UP000007364"/>
    </source>
</evidence>
<dbReference type="AlphaFoldDB" id="K2Q600"/>
<dbReference type="RefSeq" id="WP_008990245.1">
    <property type="nucleotide sequence ID" value="NZ_AMSG01000002.1"/>
</dbReference>
<dbReference type="eggNOG" id="ENOG5033EVN">
    <property type="taxonomic scope" value="Bacteria"/>
</dbReference>
<dbReference type="OrthoDB" id="1441913at2"/>
<sequence length="252" mass="29538">MESIEKWFETLDYNNGVIIYKSLPSAKVRIIQKLERGKSNHNMAQLIKELRLYKSSIQNRSPKPSISTKPKAIPKLTTDKEISIFHKKKALKEASQESIFGSVQYGSLPPELRIRYKDAAQLFYQMCDLKFALNDLDAGSQDHSLSIQLQIEDLDTKREHIWKELHHWQNHKTFLPSSSEVFDDLTPGELFKKRNNLRSQVTKLKKRIDAYYIKVSTETDKHKIRLVERQINRSEKKLHQHTLNIDKINDLL</sequence>
<dbReference type="EMBL" id="AMSG01000002">
    <property type="protein sequence ID" value="EKF56226.1"/>
    <property type="molecule type" value="Genomic_DNA"/>
</dbReference>
<protein>
    <submittedName>
        <fullName evidence="2">Uncharacterized protein</fullName>
    </submittedName>
</protein>
<gene>
    <name evidence="2" type="ORF">I215_01848</name>
</gene>
<proteinExistence type="predicted"/>
<keyword evidence="1" id="KW-0175">Coiled coil</keyword>
<evidence type="ECO:0000256" key="1">
    <source>
        <dbReference type="SAM" id="Coils"/>
    </source>
</evidence>
<feature type="coiled-coil region" evidence="1">
    <location>
        <begin position="194"/>
        <end position="244"/>
    </location>
</feature>
<dbReference type="Proteomes" id="UP000007364">
    <property type="component" value="Unassembled WGS sequence"/>
</dbReference>
<reference evidence="2 3" key="1">
    <citation type="journal article" date="2012" name="J. Bacteriol.">
        <title>Genome Sequence of Galbibacter marinum Type Strain ck-I2-15.</title>
        <authorList>
            <person name="Lai Q."/>
            <person name="Li C."/>
            <person name="Shao Z."/>
        </authorList>
    </citation>
    <scope>NUCLEOTIDE SEQUENCE [LARGE SCALE GENOMIC DNA]</scope>
    <source>
        <strain evidence="3">ck-I2-15</strain>
    </source>
</reference>
<evidence type="ECO:0000313" key="2">
    <source>
        <dbReference type="EMBL" id="EKF56226.1"/>
    </source>
</evidence>
<accession>K2Q600</accession>
<organism evidence="2 3">
    <name type="scientific">Galbibacter marinus</name>
    <dbReference type="NCBI Taxonomy" id="555500"/>
    <lineage>
        <taxon>Bacteria</taxon>
        <taxon>Pseudomonadati</taxon>
        <taxon>Bacteroidota</taxon>
        <taxon>Flavobacteriia</taxon>
        <taxon>Flavobacteriales</taxon>
        <taxon>Flavobacteriaceae</taxon>
        <taxon>Galbibacter</taxon>
    </lineage>
</organism>
<name>K2Q600_9FLAO</name>
<comment type="caution">
    <text evidence="2">The sequence shown here is derived from an EMBL/GenBank/DDBJ whole genome shotgun (WGS) entry which is preliminary data.</text>
</comment>
<keyword evidence="3" id="KW-1185">Reference proteome</keyword>
<dbReference type="STRING" id="555500.I215_01848"/>